<keyword evidence="1" id="KW-0479">Metal-binding</keyword>
<organism evidence="4 5">
    <name type="scientific">Achromobacter agilis</name>
    <dbReference type="NCBI Taxonomy" id="1353888"/>
    <lineage>
        <taxon>Bacteria</taxon>
        <taxon>Pseudomonadati</taxon>
        <taxon>Pseudomonadota</taxon>
        <taxon>Betaproteobacteria</taxon>
        <taxon>Burkholderiales</taxon>
        <taxon>Alcaligenaceae</taxon>
        <taxon>Achromobacter</taxon>
    </lineage>
</organism>
<dbReference type="EMBL" id="UFQB01000031">
    <property type="protein sequence ID" value="SSW71683.1"/>
    <property type="molecule type" value="Genomic_DNA"/>
</dbReference>
<keyword evidence="5" id="KW-1185">Reference proteome</keyword>
<dbReference type="GO" id="GO:0016020">
    <property type="term" value="C:membrane"/>
    <property type="evidence" value="ECO:0007669"/>
    <property type="project" value="TreeGrafter"/>
</dbReference>
<dbReference type="AlphaFoldDB" id="A0A446CV19"/>
<evidence type="ECO:0000313" key="4">
    <source>
        <dbReference type="EMBL" id="SSW71683.1"/>
    </source>
</evidence>
<dbReference type="PANTHER" id="PTHR10587">
    <property type="entry name" value="GLYCOSYL TRANSFERASE-RELATED"/>
    <property type="match status" value="1"/>
</dbReference>
<dbReference type="Proteomes" id="UP000289184">
    <property type="component" value="Unassembled WGS sequence"/>
</dbReference>
<evidence type="ECO:0000313" key="5">
    <source>
        <dbReference type="Proteomes" id="UP000289184"/>
    </source>
</evidence>
<dbReference type="Gene3D" id="3.20.20.370">
    <property type="entry name" value="Glycoside hydrolase/deacetylase"/>
    <property type="match status" value="1"/>
</dbReference>
<protein>
    <recommendedName>
        <fullName evidence="3">NodB homology domain-containing protein</fullName>
    </recommendedName>
</protein>
<evidence type="ECO:0000256" key="1">
    <source>
        <dbReference type="ARBA" id="ARBA00022723"/>
    </source>
</evidence>
<dbReference type="Pfam" id="PF01522">
    <property type="entry name" value="Polysacc_deac_1"/>
    <property type="match status" value="1"/>
</dbReference>
<accession>A0A446CV19</accession>
<dbReference type="InterPro" id="IPR050248">
    <property type="entry name" value="Polysacc_deacetylase_ArnD"/>
</dbReference>
<proteinExistence type="predicted"/>
<dbReference type="PROSITE" id="PS51677">
    <property type="entry name" value="NODB"/>
    <property type="match status" value="1"/>
</dbReference>
<sequence length="277" mass="30200">MTFDDGFNPGKQPEAAQWNAQMLAALRGHGINAALFPTLARMGAAGGLELVEAWGRAGHLIGNHTASHRSLADPKVSLDWFIADVRTADEAFKGLAGFGPMLRFPYLKEGDTQAKRDGMREWMARNDYRSAPVSIDASDWYYNIVYAAHLKAGDAGKAERVKQAYLRHLLDRADYYDGLARDVLGRSPVHVMLLHTNQINAAALSDVIAALTAHGWNIASASSAFQDPLYAQAPDTLPAGESIVWARAKALDFPGLRYPAEDAVYEEPLLRDAGLLP</sequence>
<feature type="domain" description="NodB homology" evidence="3">
    <location>
        <begin position="1"/>
        <end position="219"/>
    </location>
</feature>
<name>A0A446CV19_9BURK</name>
<gene>
    <name evidence="4" type="ORF">AGI3411_05299</name>
</gene>
<reference evidence="4 5" key="1">
    <citation type="submission" date="2018-07" db="EMBL/GenBank/DDBJ databases">
        <authorList>
            <person name="Peeters C."/>
        </authorList>
    </citation>
    <scope>NUCLEOTIDE SEQUENCE [LARGE SCALE GENOMIC DNA]</scope>
    <source>
        <strain evidence="4 5">LMG 3411</strain>
    </source>
</reference>
<dbReference type="PANTHER" id="PTHR10587:SF133">
    <property type="entry name" value="CHITIN DEACETYLASE 1-RELATED"/>
    <property type="match status" value="1"/>
</dbReference>
<keyword evidence="2" id="KW-0378">Hydrolase</keyword>
<dbReference type="InterPro" id="IPR011330">
    <property type="entry name" value="Glyco_hydro/deAcase_b/a-brl"/>
</dbReference>
<dbReference type="InterPro" id="IPR002509">
    <property type="entry name" value="NODB_dom"/>
</dbReference>
<dbReference type="GO" id="GO:0016810">
    <property type="term" value="F:hydrolase activity, acting on carbon-nitrogen (but not peptide) bonds"/>
    <property type="evidence" value="ECO:0007669"/>
    <property type="project" value="InterPro"/>
</dbReference>
<dbReference type="GO" id="GO:0005975">
    <property type="term" value="P:carbohydrate metabolic process"/>
    <property type="evidence" value="ECO:0007669"/>
    <property type="project" value="InterPro"/>
</dbReference>
<evidence type="ECO:0000256" key="2">
    <source>
        <dbReference type="ARBA" id="ARBA00022801"/>
    </source>
</evidence>
<dbReference type="GO" id="GO:0046872">
    <property type="term" value="F:metal ion binding"/>
    <property type="evidence" value="ECO:0007669"/>
    <property type="project" value="UniProtKB-KW"/>
</dbReference>
<dbReference type="SUPFAM" id="SSF88713">
    <property type="entry name" value="Glycoside hydrolase/deacetylase"/>
    <property type="match status" value="1"/>
</dbReference>
<evidence type="ECO:0000259" key="3">
    <source>
        <dbReference type="PROSITE" id="PS51677"/>
    </source>
</evidence>